<dbReference type="GO" id="GO:0004180">
    <property type="term" value="F:carboxypeptidase activity"/>
    <property type="evidence" value="ECO:0007669"/>
    <property type="project" value="UniProtKB-KW"/>
</dbReference>
<keyword evidence="10" id="KW-1185">Reference proteome</keyword>
<organism evidence="9 10">
    <name type="scientific">Bacillus seohaeanensis</name>
    <dbReference type="NCBI Taxonomy" id="284580"/>
    <lineage>
        <taxon>Bacteria</taxon>
        <taxon>Bacillati</taxon>
        <taxon>Bacillota</taxon>
        <taxon>Bacilli</taxon>
        <taxon>Bacillales</taxon>
        <taxon>Bacillaceae</taxon>
        <taxon>Bacillus</taxon>
    </lineage>
</organism>
<dbReference type="Pfam" id="PF00246">
    <property type="entry name" value="Peptidase_M14"/>
    <property type="match status" value="1"/>
</dbReference>
<protein>
    <submittedName>
        <fullName evidence="9">M14 family metallocarboxypeptidase</fullName>
        <ecNumber evidence="9">3.4.17.-</ecNumber>
    </submittedName>
</protein>
<proteinExistence type="inferred from homology"/>
<sequence length="340" mass="38723">MKVFLLLLLVCFFFFPSIGRAQIVHTKNMYTYEALMEDVSELSQMYPDLITYKSLTTTTYGRKVWAIKLGHGETSIFINGAHHAREWMTSTLLMKMIETYAKAYKANLPIHNIHPNILDHVSVWFVPMVNPDGVTLQQFGLEAFPSYIHPSLIEMNEGSLDFKRWKANGNGIDLNRQYPTNWENLKGVSTKPSYQFYKGNSPLQAEEVKALVDFTSKLNPEIAVAYHSSGNVLFWGFHQFGLTHTINFADDYYKIAQKVSDITNYRIQEPASHQQGGGYTDWFVAEFGKPGFTAEIGSLIKDNNLPLVAFPKIWERNKAIGLFLATKALERQKKAVSDDD</sequence>
<dbReference type="PANTHER" id="PTHR11705:SF143">
    <property type="entry name" value="SLL0236 PROTEIN"/>
    <property type="match status" value="1"/>
</dbReference>
<evidence type="ECO:0000313" key="9">
    <source>
        <dbReference type="EMBL" id="MFD2682477.1"/>
    </source>
</evidence>
<dbReference type="Gene3D" id="3.40.630.10">
    <property type="entry name" value="Zn peptidases"/>
    <property type="match status" value="1"/>
</dbReference>
<dbReference type="Proteomes" id="UP001597506">
    <property type="component" value="Unassembled WGS sequence"/>
</dbReference>
<accession>A0ABW5RY69</accession>
<dbReference type="EC" id="3.4.17.-" evidence="9"/>
<keyword evidence="9" id="KW-0121">Carboxypeptidase</keyword>
<evidence type="ECO:0000256" key="4">
    <source>
        <dbReference type="ARBA" id="ARBA00022801"/>
    </source>
</evidence>
<comment type="caution">
    <text evidence="9">The sequence shown here is derived from an EMBL/GenBank/DDBJ whole genome shotgun (WGS) entry which is preliminary data.</text>
</comment>
<evidence type="ECO:0000313" key="10">
    <source>
        <dbReference type="Proteomes" id="UP001597506"/>
    </source>
</evidence>
<dbReference type="CDD" id="cd06229">
    <property type="entry name" value="M14_Endopeptidase_I"/>
    <property type="match status" value="1"/>
</dbReference>
<keyword evidence="3" id="KW-0645">Protease</keyword>
<dbReference type="InterPro" id="IPR000834">
    <property type="entry name" value="Peptidase_M14"/>
</dbReference>
<gene>
    <name evidence="9" type="ORF">ACFSUL_17190</name>
</gene>
<keyword evidence="6" id="KW-0482">Metalloprotease</keyword>
<evidence type="ECO:0000259" key="8">
    <source>
        <dbReference type="PROSITE" id="PS52035"/>
    </source>
</evidence>
<feature type="active site" description="Proton donor/acceptor" evidence="7">
    <location>
        <position position="295"/>
    </location>
</feature>
<dbReference type="SMART" id="SM00631">
    <property type="entry name" value="Zn_pept"/>
    <property type="match status" value="1"/>
</dbReference>
<comment type="similarity">
    <text evidence="2 7">Belongs to the peptidase M14 family.</text>
</comment>
<evidence type="ECO:0000256" key="5">
    <source>
        <dbReference type="ARBA" id="ARBA00022833"/>
    </source>
</evidence>
<reference evidence="10" key="1">
    <citation type="journal article" date="2019" name="Int. J. Syst. Evol. Microbiol.">
        <title>The Global Catalogue of Microorganisms (GCM) 10K type strain sequencing project: providing services to taxonomists for standard genome sequencing and annotation.</title>
        <authorList>
            <consortium name="The Broad Institute Genomics Platform"/>
            <consortium name="The Broad Institute Genome Sequencing Center for Infectious Disease"/>
            <person name="Wu L."/>
            <person name="Ma J."/>
        </authorList>
    </citation>
    <scope>NUCLEOTIDE SEQUENCE [LARGE SCALE GENOMIC DNA]</scope>
    <source>
        <strain evidence="10">KCTC 3913</strain>
    </source>
</reference>
<dbReference type="RefSeq" id="WP_377937136.1">
    <property type="nucleotide sequence ID" value="NZ_JBHUMF010000031.1"/>
</dbReference>
<feature type="domain" description="Peptidase M14" evidence="8">
    <location>
        <begin position="28"/>
        <end position="328"/>
    </location>
</feature>
<dbReference type="PANTHER" id="PTHR11705">
    <property type="entry name" value="PROTEASE FAMILY M14 CARBOXYPEPTIDASE A,B"/>
    <property type="match status" value="1"/>
</dbReference>
<dbReference type="PROSITE" id="PS52035">
    <property type="entry name" value="PEPTIDASE_M14"/>
    <property type="match status" value="1"/>
</dbReference>
<evidence type="ECO:0000256" key="1">
    <source>
        <dbReference type="ARBA" id="ARBA00001947"/>
    </source>
</evidence>
<dbReference type="EMBL" id="JBHUMF010000031">
    <property type="protein sequence ID" value="MFD2682477.1"/>
    <property type="molecule type" value="Genomic_DNA"/>
</dbReference>
<name>A0ABW5RY69_9BACI</name>
<dbReference type="SUPFAM" id="SSF53187">
    <property type="entry name" value="Zn-dependent exopeptidases"/>
    <property type="match status" value="1"/>
</dbReference>
<evidence type="ECO:0000256" key="7">
    <source>
        <dbReference type="PROSITE-ProRule" id="PRU01379"/>
    </source>
</evidence>
<keyword evidence="4 9" id="KW-0378">Hydrolase</keyword>
<evidence type="ECO:0000256" key="6">
    <source>
        <dbReference type="ARBA" id="ARBA00023049"/>
    </source>
</evidence>
<comment type="cofactor">
    <cofactor evidence="1">
        <name>Zn(2+)</name>
        <dbReference type="ChEBI" id="CHEBI:29105"/>
    </cofactor>
</comment>
<dbReference type="InterPro" id="IPR034274">
    <property type="entry name" value="ENP1_M14_CPD"/>
</dbReference>
<keyword evidence="5" id="KW-0862">Zinc</keyword>
<evidence type="ECO:0000256" key="2">
    <source>
        <dbReference type="ARBA" id="ARBA00005988"/>
    </source>
</evidence>
<evidence type="ECO:0000256" key="3">
    <source>
        <dbReference type="ARBA" id="ARBA00022670"/>
    </source>
</evidence>